<dbReference type="Proteomes" id="UP001552594">
    <property type="component" value="Unassembled WGS sequence"/>
</dbReference>
<dbReference type="InterPro" id="IPR051554">
    <property type="entry name" value="Acetyltransferase_Eis"/>
</dbReference>
<feature type="binding site" evidence="4">
    <location>
        <begin position="114"/>
        <end position="115"/>
    </location>
    <ligand>
        <name>acetyl-CoA</name>
        <dbReference type="ChEBI" id="CHEBI:57288"/>
    </ligand>
</feature>
<keyword evidence="7" id="KW-1185">Reference proteome</keyword>
<evidence type="ECO:0000256" key="1">
    <source>
        <dbReference type="ARBA" id="ARBA00009213"/>
    </source>
</evidence>
<feature type="domain" description="N-acetyltransferase" evidence="5">
    <location>
        <begin position="4"/>
        <end position="146"/>
    </location>
</feature>
<dbReference type="PANTHER" id="PTHR37817">
    <property type="entry name" value="N-ACETYLTRANSFERASE EIS"/>
    <property type="match status" value="1"/>
</dbReference>
<feature type="active site" description="Proton acceptor; via carboxylate" evidence="4">
    <location>
        <position position="405"/>
    </location>
</feature>
<keyword evidence="2 4" id="KW-0808">Transferase</keyword>
<dbReference type="RefSeq" id="WP_109280010.1">
    <property type="nucleotide sequence ID" value="NZ_JBFAUK010000011.1"/>
</dbReference>
<dbReference type="InterPro" id="IPR022902">
    <property type="entry name" value="NAcTrfase_Eis"/>
</dbReference>
<proteinExistence type="inferred from homology"/>
<comment type="caution">
    <text evidence="6">The sequence shown here is derived from an EMBL/GenBank/DDBJ whole genome shotgun (WGS) entry which is preliminary data.</text>
</comment>
<dbReference type="PROSITE" id="PS51186">
    <property type="entry name" value="GNAT"/>
    <property type="match status" value="1"/>
</dbReference>
<dbReference type="Pfam" id="PF13527">
    <property type="entry name" value="Acetyltransf_9"/>
    <property type="match status" value="1"/>
</dbReference>
<evidence type="ECO:0000256" key="2">
    <source>
        <dbReference type="ARBA" id="ARBA00022679"/>
    </source>
</evidence>
<evidence type="ECO:0000259" key="5">
    <source>
        <dbReference type="PROSITE" id="PS51186"/>
    </source>
</evidence>
<name>A0ABV3JYZ7_STRON</name>
<reference evidence="6 7" key="1">
    <citation type="submission" date="2024-06" db="EMBL/GenBank/DDBJ databases">
        <title>The Natural Products Discovery Center: Release of the First 8490 Sequenced Strains for Exploring Actinobacteria Biosynthetic Diversity.</title>
        <authorList>
            <person name="Kalkreuter E."/>
            <person name="Kautsar S.A."/>
            <person name="Yang D."/>
            <person name="Bader C.D."/>
            <person name="Teijaro C.N."/>
            <person name="Fluegel L."/>
            <person name="Davis C.M."/>
            <person name="Simpson J.R."/>
            <person name="Lauterbach L."/>
            <person name="Steele A.D."/>
            <person name="Gui C."/>
            <person name="Meng S."/>
            <person name="Li G."/>
            <person name="Viehrig K."/>
            <person name="Ye F."/>
            <person name="Su P."/>
            <person name="Kiefer A.F."/>
            <person name="Nichols A."/>
            <person name="Cepeda A.J."/>
            <person name="Yan W."/>
            <person name="Fan B."/>
            <person name="Jiang Y."/>
            <person name="Adhikari A."/>
            <person name="Zheng C.-J."/>
            <person name="Schuster L."/>
            <person name="Cowan T.M."/>
            <person name="Smanski M.J."/>
            <person name="Chevrette M.G."/>
            <person name="De Carvalho L.P.S."/>
            <person name="Shen B."/>
        </authorList>
    </citation>
    <scope>NUCLEOTIDE SEQUENCE [LARGE SCALE GENOMIC DNA]</scope>
    <source>
        <strain evidence="6 7">NPDC052347</strain>
    </source>
</reference>
<dbReference type="SUPFAM" id="SSF55729">
    <property type="entry name" value="Acyl-CoA N-acyltransferases (Nat)"/>
    <property type="match status" value="1"/>
</dbReference>
<keyword evidence="3 4" id="KW-0012">Acyltransferase</keyword>
<dbReference type="InterPro" id="IPR041380">
    <property type="entry name" value="Acetyltransf_17"/>
</dbReference>
<evidence type="ECO:0000313" key="6">
    <source>
        <dbReference type="EMBL" id="MEV5508100.1"/>
    </source>
</evidence>
<dbReference type="Gene3D" id="3.30.1050.10">
    <property type="entry name" value="SCP2 sterol-binding domain"/>
    <property type="match status" value="1"/>
</dbReference>
<feature type="active site" description="Proton donor" evidence="4">
    <location>
        <position position="119"/>
    </location>
</feature>
<dbReference type="Pfam" id="PF17668">
    <property type="entry name" value="Acetyltransf_17"/>
    <property type="match status" value="1"/>
</dbReference>
<dbReference type="NCBIfam" id="NF002367">
    <property type="entry name" value="PRK01346.1-4"/>
    <property type="match status" value="1"/>
</dbReference>
<dbReference type="GO" id="GO:0016746">
    <property type="term" value="F:acyltransferase activity"/>
    <property type="evidence" value="ECO:0007669"/>
    <property type="project" value="UniProtKB-KW"/>
</dbReference>
<evidence type="ECO:0000256" key="3">
    <source>
        <dbReference type="ARBA" id="ARBA00023315"/>
    </source>
</evidence>
<dbReference type="Gene3D" id="3.40.630.30">
    <property type="match status" value="2"/>
</dbReference>
<dbReference type="InterPro" id="IPR036527">
    <property type="entry name" value="SCP2_sterol-bd_dom_sf"/>
</dbReference>
<dbReference type="CDD" id="cd04301">
    <property type="entry name" value="NAT_SF"/>
    <property type="match status" value="1"/>
</dbReference>
<comment type="subunit">
    <text evidence="4">Homohexamer; trimer of dimers.</text>
</comment>
<dbReference type="InterPro" id="IPR000182">
    <property type="entry name" value="GNAT_dom"/>
</dbReference>
<dbReference type="EC" id="2.3.1.-" evidence="6"/>
<dbReference type="InterPro" id="IPR025559">
    <property type="entry name" value="Eis_dom"/>
</dbReference>
<evidence type="ECO:0000256" key="4">
    <source>
        <dbReference type="HAMAP-Rule" id="MF_01812"/>
    </source>
</evidence>
<organism evidence="6 7">
    <name type="scientific">Streptomyces orinoci</name>
    <name type="common">Streptoverticillium orinoci</name>
    <dbReference type="NCBI Taxonomy" id="67339"/>
    <lineage>
        <taxon>Bacteria</taxon>
        <taxon>Bacillati</taxon>
        <taxon>Actinomycetota</taxon>
        <taxon>Actinomycetes</taxon>
        <taxon>Kitasatosporales</taxon>
        <taxon>Streptomycetaceae</taxon>
        <taxon>Streptomyces</taxon>
    </lineage>
</organism>
<comment type="similarity">
    <text evidence="1 4">Belongs to the acetyltransferase Eis family.</text>
</comment>
<protein>
    <submittedName>
        <fullName evidence="6">GNAT family N-acetyltransferase</fullName>
        <ecNumber evidence="6">2.3.1.-</ecNumber>
    </submittedName>
</protein>
<sequence>MSTVRFREVPKSRIDRVLDHAYLVFHEEDERPGEREFLRRCERTGAYEDDHLVGFLGALPLDLSIPGGQLPCAGLTYVSVAPTHRRRGVLSGMLQEQWRRCAAAGQPLAALWASETAIYGRFGFGAATHLSSVEIDSRRPLALRISPDDRPLRLLDPKEAPAVLGPRYEAGRALRAGRHARDGYWWREQILSEEDEDDDELGPPRIVTLGGNPPAGYAVYRTRAGDDEAGTPGLVHLHELEADTAPVAAALWSYLAGIDLTGKVRAWSRPADDPLLLMATDNDQVQVTGTYPALWLRLVDVPAALAARRYARPVDLALDVQDATLPANQRTFRLTSGPSGTACTPTEDRPDLTLDVRDLAACYLGGVRPVHLLRAGLLTEHTADSVRALDEALRTEYLPFTSDEF</sequence>
<dbReference type="SUPFAM" id="SSF55718">
    <property type="entry name" value="SCP-like"/>
    <property type="match status" value="1"/>
</dbReference>
<dbReference type="Pfam" id="PF13530">
    <property type="entry name" value="SCP2_2"/>
    <property type="match status" value="1"/>
</dbReference>
<gene>
    <name evidence="6" type="ORF">AB0L16_16705</name>
</gene>
<evidence type="ECO:0000313" key="7">
    <source>
        <dbReference type="Proteomes" id="UP001552594"/>
    </source>
</evidence>
<dbReference type="InterPro" id="IPR016181">
    <property type="entry name" value="Acyl_CoA_acyltransferase"/>
</dbReference>
<feature type="binding site" evidence="4">
    <location>
        <begin position="78"/>
        <end position="80"/>
    </location>
    <ligand>
        <name>acetyl-CoA</name>
        <dbReference type="ChEBI" id="CHEBI:57288"/>
    </ligand>
</feature>
<feature type="binding site" evidence="4">
    <location>
        <begin position="86"/>
        <end position="91"/>
    </location>
    <ligand>
        <name>acetyl-CoA</name>
        <dbReference type="ChEBI" id="CHEBI:57288"/>
    </ligand>
</feature>
<dbReference type="PANTHER" id="PTHR37817:SF1">
    <property type="entry name" value="N-ACETYLTRANSFERASE EIS"/>
    <property type="match status" value="1"/>
</dbReference>
<accession>A0ABV3JYZ7</accession>
<dbReference type="EMBL" id="JBFAUK010000011">
    <property type="protein sequence ID" value="MEV5508100.1"/>
    <property type="molecule type" value="Genomic_DNA"/>
</dbReference>
<dbReference type="HAMAP" id="MF_01812">
    <property type="entry name" value="Eis"/>
    <property type="match status" value="1"/>
</dbReference>